<gene>
    <name evidence="3 4" type="primary">LOC110212569</name>
</gene>
<proteinExistence type="predicted"/>
<reference evidence="3 4" key="1">
    <citation type="submission" date="2025-04" db="UniProtKB">
        <authorList>
            <consortium name="RefSeq"/>
        </authorList>
    </citation>
    <scope>IDENTIFICATION</scope>
    <source>
        <tissue evidence="3 4">Spleen</tissue>
    </source>
</reference>
<evidence type="ECO:0000313" key="2">
    <source>
        <dbReference type="Proteomes" id="UP000515140"/>
    </source>
</evidence>
<keyword evidence="2" id="KW-1185">Reference proteome</keyword>
<feature type="region of interest" description="Disordered" evidence="1">
    <location>
        <begin position="79"/>
        <end position="108"/>
    </location>
</feature>
<organism evidence="2 4">
    <name type="scientific">Phascolarctos cinereus</name>
    <name type="common">Koala</name>
    <dbReference type="NCBI Taxonomy" id="38626"/>
    <lineage>
        <taxon>Eukaryota</taxon>
        <taxon>Metazoa</taxon>
        <taxon>Chordata</taxon>
        <taxon>Craniata</taxon>
        <taxon>Vertebrata</taxon>
        <taxon>Euteleostomi</taxon>
        <taxon>Mammalia</taxon>
        <taxon>Metatheria</taxon>
        <taxon>Diprotodontia</taxon>
        <taxon>Phascolarctidae</taxon>
        <taxon>Phascolarctos</taxon>
    </lineage>
</organism>
<dbReference type="KEGG" id="pcw:110212569"/>
<sequence>MPRTGGKEEPRKDGAGGALGERRLWQAPVQLVRPFLRWAPRSSVCLDGAEEKETLCAHIPLQRALLLLLLLLLLPPPPPPPPPLPLPVRGIPQRPAPSIADHCPGTGT</sequence>
<dbReference type="RefSeq" id="XP_020848236.1">
    <property type="nucleotide sequence ID" value="XM_020992577.1"/>
</dbReference>
<evidence type="ECO:0000256" key="1">
    <source>
        <dbReference type="SAM" id="MobiDB-lite"/>
    </source>
</evidence>
<dbReference type="Proteomes" id="UP000515140">
    <property type="component" value="Unplaced"/>
</dbReference>
<dbReference type="RefSeq" id="XP_020848235.1">
    <property type="nucleotide sequence ID" value="XM_020992576.1"/>
</dbReference>
<dbReference type="AlphaFoldDB" id="A0A6P5KXQ5"/>
<evidence type="ECO:0000313" key="3">
    <source>
        <dbReference type="RefSeq" id="XP_020848235.1"/>
    </source>
</evidence>
<feature type="region of interest" description="Disordered" evidence="1">
    <location>
        <begin position="1"/>
        <end position="21"/>
    </location>
</feature>
<protein>
    <submittedName>
        <fullName evidence="3 4">Zinc finger protein 318-like</fullName>
    </submittedName>
</protein>
<evidence type="ECO:0000313" key="4">
    <source>
        <dbReference type="RefSeq" id="XP_020848236.1"/>
    </source>
</evidence>
<name>A0A6P5KXQ5_PHACI</name>
<dbReference type="GeneID" id="110212569"/>
<accession>A0A6P5KXQ5</accession>